<dbReference type="Gramene" id="evm.model.10.426">
    <property type="protein sequence ID" value="cds.evm.model.10.426"/>
    <property type="gene ID" value="evm.TU.10.426"/>
</dbReference>
<dbReference type="AlphaFoldDB" id="A0A803QNR8"/>
<protein>
    <submittedName>
        <fullName evidence="3">Uncharacterized protein</fullName>
    </submittedName>
</protein>
<evidence type="ECO:0000313" key="4">
    <source>
        <dbReference type="Proteomes" id="UP000596661"/>
    </source>
</evidence>
<accession>A0A803QNR8</accession>
<keyword evidence="4" id="KW-1185">Reference proteome</keyword>
<evidence type="ECO:0000256" key="2">
    <source>
        <dbReference type="SAM" id="MobiDB-lite"/>
    </source>
</evidence>
<name>A0A803QNR8_CANSA</name>
<keyword evidence="1" id="KW-0175">Coiled coil</keyword>
<reference evidence="3" key="1">
    <citation type="submission" date="2021-03" db="UniProtKB">
        <authorList>
            <consortium name="EnsemblPlants"/>
        </authorList>
    </citation>
    <scope>IDENTIFICATION</scope>
</reference>
<dbReference type="EnsemblPlants" id="evm.model.10.426">
    <property type="protein sequence ID" value="cds.evm.model.10.426"/>
    <property type="gene ID" value="evm.TU.10.426"/>
</dbReference>
<feature type="coiled-coil region" evidence="1">
    <location>
        <begin position="122"/>
        <end position="156"/>
    </location>
</feature>
<sequence>MNLENLFQSSSKKGNKRLTTAATHTDEAIPKANQVAASSSQALKTLPAEAGSSCSKYTGEFGAACWHHFKSFLHNEWDFINNGNLEKMLERSVAHGLSKVIGQREAMTKEWNDSKAEVTGLTKEAEEVKRTHKADLEAAKNEAKDKTKACQKLQEEYQKL</sequence>
<dbReference type="Proteomes" id="UP000596661">
    <property type="component" value="Unassembled WGS sequence"/>
</dbReference>
<feature type="compositionally biased region" description="Polar residues" evidence="2">
    <location>
        <begin position="1"/>
        <end position="23"/>
    </location>
</feature>
<proteinExistence type="predicted"/>
<organism evidence="3 4">
    <name type="scientific">Cannabis sativa</name>
    <name type="common">Hemp</name>
    <name type="synonym">Marijuana</name>
    <dbReference type="NCBI Taxonomy" id="3483"/>
    <lineage>
        <taxon>Eukaryota</taxon>
        <taxon>Viridiplantae</taxon>
        <taxon>Streptophyta</taxon>
        <taxon>Embryophyta</taxon>
        <taxon>Tracheophyta</taxon>
        <taxon>Spermatophyta</taxon>
        <taxon>Magnoliopsida</taxon>
        <taxon>eudicotyledons</taxon>
        <taxon>Gunneridae</taxon>
        <taxon>Pentapetalae</taxon>
        <taxon>rosids</taxon>
        <taxon>fabids</taxon>
        <taxon>Rosales</taxon>
        <taxon>Cannabaceae</taxon>
        <taxon>Cannabis</taxon>
    </lineage>
</organism>
<feature type="region of interest" description="Disordered" evidence="2">
    <location>
        <begin position="1"/>
        <end position="27"/>
    </location>
</feature>
<evidence type="ECO:0000313" key="3">
    <source>
        <dbReference type="EnsemblPlants" id="cds.evm.model.10.426"/>
    </source>
</evidence>
<evidence type="ECO:0000256" key="1">
    <source>
        <dbReference type="SAM" id="Coils"/>
    </source>
</evidence>
<dbReference type="EMBL" id="UZAU01000801">
    <property type="status" value="NOT_ANNOTATED_CDS"/>
    <property type="molecule type" value="Genomic_DNA"/>
</dbReference>